<evidence type="ECO:0000259" key="1">
    <source>
        <dbReference type="PROSITE" id="PS50041"/>
    </source>
</evidence>
<dbReference type="InterPro" id="IPR016186">
    <property type="entry name" value="C-type_lectin-like/link_sf"/>
</dbReference>
<accession>A0A484BEF1</accession>
<dbReference type="AlphaFoldDB" id="A0A484BEF1"/>
<dbReference type="CDD" id="cd00037">
    <property type="entry name" value="CLECT"/>
    <property type="match status" value="1"/>
</dbReference>
<sequence length="311" mass="34662">MWLLLLSISPLLALRCPNSNPAPLQFHLVRQCQRAATTDALALESTGTLEECMALARELRGLALNFAPGGPGRRKNYFETQPRDLASLRRQKDARNHLSVFEQPAEYFNCHVLACPQNTSFAGMTNDSRFDYYSLYGRPTALHNISCVEQVGLFVFYTQPASYLNASTSCSNASEFSGSLAHVASEARTYALSQWLENYNRQRVGEKPEPGIFLAYVGLQFNISKSLQPLDYRNAQQESLLCFLYRAWHVGHPRIGGNQANASCVALTPNGTWQTLSCERELPFICEIFTPPKDNTTRQLDTGANAADGCY</sequence>
<evidence type="ECO:0000313" key="3">
    <source>
        <dbReference type="Proteomes" id="UP000295192"/>
    </source>
</evidence>
<comment type="caution">
    <text evidence="2">The sequence shown here is derived from an EMBL/GenBank/DDBJ whole genome shotgun (WGS) entry which is preliminary data.</text>
</comment>
<evidence type="ECO:0000313" key="2">
    <source>
        <dbReference type="EMBL" id="TDG47099.1"/>
    </source>
</evidence>
<name>A0A484BEF1_DRONA</name>
<protein>
    <recommendedName>
        <fullName evidence="1">C-type lectin domain-containing protein</fullName>
    </recommendedName>
</protein>
<dbReference type="PROSITE" id="PS50041">
    <property type="entry name" value="C_TYPE_LECTIN_2"/>
    <property type="match status" value="1"/>
</dbReference>
<gene>
    <name evidence="2" type="ORF">AWZ03_006536</name>
</gene>
<dbReference type="OMA" id="FLYRAWH"/>
<dbReference type="InterPro" id="IPR001304">
    <property type="entry name" value="C-type_lectin-like"/>
</dbReference>
<dbReference type="SUPFAM" id="SSF56436">
    <property type="entry name" value="C-type lectin-like"/>
    <property type="match status" value="1"/>
</dbReference>
<organism evidence="2 3">
    <name type="scientific">Drosophila navojoa</name>
    <name type="common">Fruit fly</name>
    <dbReference type="NCBI Taxonomy" id="7232"/>
    <lineage>
        <taxon>Eukaryota</taxon>
        <taxon>Metazoa</taxon>
        <taxon>Ecdysozoa</taxon>
        <taxon>Arthropoda</taxon>
        <taxon>Hexapoda</taxon>
        <taxon>Insecta</taxon>
        <taxon>Pterygota</taxon>
        <taxon>Neoptera</taxon>
        <taxon>Endopterygota</taxon>
        <taxon>Diptera</taxon>
        <taxon>Brachycera</taxon>
        <taxon>Muscomorpha</taxon>
        <taxon>Ephydroidea</taxon>
        <taxon>Drosophilidae</taxon>
        <taxon>Drosophila</taxon>
    </lineage>
</organism>
<feature type="domain" description="C-type lectin" evidence="1">
    <location>
        <begin position="154"/>
        <end position="287"/>
    </location>
</feature>
<dbReference type="InterPro" id="IPR016187">
    <property type="entry name" value="CTDL_fold"/>
</dbReference>
<dbReference type="EMBL" id="LSRL02000049">
    <property type="protein sequence ID" value="TDG47099.1"/>
    <property type="molecule type" value="Genomic_DNA"/>
</dbReference>
<dbReference type="Pfam" id="PF00059">
    <property type="entry name" value="Lectin_C"/>
    <property type="match status" value="1"/>
</dbReference>
<reference evidence="2 3" key="1">
    <citation type="journal article" date="2019" name="J. Hered.">
        <title>An Improved Genome Assembly for Drosophila navojoa, the Basal Species in the mojavensis Cluster.</title>
        <authorList>
            <person name="Vanderlinde T."/>
            <person name="Dupim E.G."/>
            <person name="Nazario-Yepiz N.O."/>
            <person name="Carvalho A.B."/>
        </authorList>
    </citation>
    <scope>NUCLEOTIDE SEQUENCE [LARGE SCALE GENOMIC DNA]</scope>
    <source>
        <strain evidence="2">Navoj_Jal97</strain>
        <tissue evidence="2">Whole organism</tissue>
    </source>
</reference>
<proteinExistence type="predicted"/>
<dbReference type="Proteomes" id="UP000295192">
    <property type="component" value="Unassembled WGS sequence"/>
</dbReference>
<dbReference type="KEGG" id="dnv:108652749"/>
<dbReference type="STRING" id="7232.A0A484BEF1"/>
<dbReference type="Gene3D" id="3.10.100.10">
    <property type="entry name" value="Mannose-Binding Protein A, subunit A"/>
    <property type="match status" value="1"/>
</dbReference>
<dbReference type="OrthoDB" id="8066719at2759"/>
<keyword evidence="3" id="KW-1185">Reference proteome</keyword>